<accession>A0ABW2L5C4</accession>
<evidence type="ECO:0000259" key="2">
    <source>
        <dbReference type="Pfam" id="PF00188"/>
    </source>
</evidence>
<feature type="chain" id="PRO_5047501477" evidence="1">
    <location>
        <begin position="19"/>
        <end position="352"/>
    </location>
</feature>
<protein>
    <submittedName>
        <fullName evidence="3">CAP domain-containing protein</fullName>
    </submittedName>
</protein>
<feature type="signal peptide" evidence="1">
    <location>
        <begin position="1"/>
        <end position="18"/>
    </location>
</feature>
<dbReference type="Proteomes" id="UP001596472">
    <property type="component" value="Unassembled WGS sequence"/>
</dbReference>
<dbReference type="Pfam" id="PF00188">
    <property type="entry name" value="CAP"/>
    <property type="match status" value="1"/>
</dbReference>
<dbReference type="SUPFAM" id="SSF55797">
    <property type="entry name" value="PR-1-like"/>
    <property type="match status" value="1"/>
</dbReference>
<reference evidence="4" key="1">
    <citation type="journal article" date="2019" name="Int. J. Syst. Evol. Microbiol.">
        <title>The Global Catalogue of Microorganisms (GCM) 10K type strain sequencing project: providing services to taxonomists for standard genome sequencing and annotation.</title>
        <authorList>
            <consortium name="The Broad Institute Genomics Platform"/>
            <consortium name="The Broad Institute Genome Sequencing Center for Infectious Disease"/>
            <person name="Wu L."/>
            <person name="Ma J."/>
        </authorList>
    </citation>
    <scope>NUCLEOTIDE SEQUENCE [LARGE SCALE GENOMIC DNA]</scope>
    <source>
        <strain evidence="4">CGMCC 4.1467</strain>
    </source>
</reference>
<proteinExistence type="predicted"/>
<keyword evidence="4" id="KW-1185">Reference proteome</keyword>
<dbReference type="PANTHER" id="PTHR31157">
    <property type="entry name" value="SCP DOMAIN-CONTAINING PROTEIN"/>
    <property type="match status" value="1"/>
</dbReference>
<organism evidence="3 4">
    <name type="scientific">Haloferula chungangensis</name>
    <dbReference type="NCBI Taxonomy" id="1048331"/>
    <lineage>
        <taxon>Bacteria</taxon>
        <taxon>Pseudomonadati</taxon>
        <taxon>Verrucomicrobiota</taxon>
        <taxon>Verrucomicrobiia</taxon>
        <taxon>Verrucomicrobiales</taxon>
        <taxon>Verrucomicrobiaceae</taxon>
        <taxon>Haloferula</taxon>
    </lineage>
</organism>
<gene>
    <name evidence="3" type="ORF">ACFQY0_05870</name>
</gene>
<evidence type="ECO:0000256" key="1">
    <source>
        <dbReference type="SAM" id="SignalP"/>
    </source>
</evidence>
<name>A0ABW2L5C4_9BACT</name>
<dbReference type="Gene3D" id="3.40.33.10">
    <property type="entry name" value="CAP"/>
    <property type="match status" value="1"/>
</dbReference>
<evidence type="ECO:0000313" key="4">
    <source>
        <dbReference type="Proteomes" id="UP001596472"/>
    </source>
</evidence>
<dbReference type="RefSeq" id="WP_379710244.1">
    <property type="nucleotide sequence ID" value="NZ_JBHTBS010000002.1"/>
</dbReference>
<dbReference type="PANTHER" id="PTHR31157:SF1">
    <property type="entry name" value="SCP DOMAIN-CONTAINING PROTEIN"/>
    <property type="match status" value="1"/>
</dbReference>
<dbReference type="EMBL" id="JBHTBS010000002">
    <property type="protein sequence ID" value="MFC7336695.1"/>
    <property type="molecule type" value="Genomic_DNA"/>
</dbReference>
<comment type="caution">
    <text evidence="3">The sequence shown here is derived from an EMBL/GenBank/DDBJ whole genome shotgun (WGS) entry which is preliminary data.</text>
</comment>
<sequence>MKALWVLLFLISSLQAQVSGPAAEFSRKANQWMASTDASKRQAAYRTWLQMGPEAMPEYEKSLEASRKFHDQAIDKLGQGTAAIQNPYSEHADLASEIDEERKRILPLIRTDWKKDGSRIKELRENMEKLARINERLARLTKVDTRAFDEALESHFAALLEITRQLERFDEEANSIGRSDDEILGEITRLHVEGSHLRAQQERFKKSREAVELLAATNEQNKKMGPWASGSMINFAELLNAERNLLGLRPLVLEEKLSAAAEGHSGDMVRVGFFAHESPVPGKKSPRDRAKLAGFTGSLSGENIYMGSASAQAAYDAWFASDGHRFIMMASGPKLLGVGIAGNHWTMMTGKP</sequence>
<dbReference type="InterPro" id="IPR035940">
    <property type="entry name" value="CAP_sf"/>
</dbReference>
<evidence type="ECO:0000313" key="3">
    <source>
        <dbReference type="EMBL" id="MFC7336695.1"/>
    </source>
</evidence>
<feature type="domain" description="SCP" evidence="2">
    <location>
        <begin position="237"/>
        <end position="342"/>
    </location>
</feature>
<keyword evidence="1" id="KW-0732">Signal</keyword>
<dbReference type="CDD" id="cd05379">
    <property type="entry name" value="CAP_bacterial"/>
    <property type="match status" value="1"/>
</dbReference>
<dbReference type="InterPro" id="IPR014044">
    <property type="entry name" value="CAP_dom"/>
</dbReference>